<evidence type="ECO:0000313" key="2">
    <source>
        <dbReference type="EMBL" id="KAF2129670.1"/>
    </source>
</evidence>
<protein>
    <recommendedName>
        <fullName evidence="1">Thioredoxin domain-containing protein</fullName>
    </recommendedName>
</protein>
<dbReference type="Pfam" id="PF00085">
    <property type="entry name" value="Thioredoxin"/>
    <property type="match status" value="1"/>
</dbReference>
<dbReference type="InterPro" id="IPR013766">
    <property type="entry name" value="Thioredoxin_domain"/>
</dbReference>
<proteinExistence type="predicted"/>
<reference evidence="2" key="1">
    <citation type="journal article" date="2020" name="Stud. Mycol.">
        <title>101 Dothideomycetes genomes: a test case for predicting lifestyles and emergence of pathogens.</title>
        <authorList>
            <person name="Haridas S."/>
            <person name="Albert R."/>
            <person name="Binder M."/>
            <person name="Bloem J."/>
            <person name="Labutti K."/>
            <person name="Salamov A."/>
            <person name="Andreopoulos B."/>
            <person name="Baker S."/>
            <person name="Barry K."/>
            <person name="Bills G."/>
            <person name="Bluhm B."/>
            <person name="Cannon C."/>
            <person name="Castanera R."/>
            <person name="Culley D."/>
            <person name="Daum C."/>
            <person name="Ezra D."/>
            <person name="Gonzalez J."/>
            <person name="Henrissat B."/>
            <person name="Kuo A."/>
            <person name="Liang C."/>
            <person name="Lipzen A."/>
            <person name="Lutzoni F."/>
            <person name="Magnuson J."/>
            <person name="Mondo S."/>
            <person name="Nolan M."/>
            <person name="Ohm R."/>
            <person name="Pangilinan J."/>
            <person name="Park H.-J."/>
            <person name="Ramirez L."/>
            <person name="Alfaro M."/>
            <person name="Sun H."/>
            <person name="Tritt A."/>
            <person name="Yoshinaga Y."/>
            <person name="Zwiers L.-H."/>
            <person name="Turgeon B."/>
            <person name="Goodwin S."/>
            <person name="Spatafora J."/>
            <person name="Crous P."/>
            <person name="Grigoriev I."/>
        </authorList>
    </citation>
    <scope>NUCLEOTIDE SEQUENCE</scope>
    <source>
        <strain evidence="2">CBS 119687</strain>
    </source>
</reference>
<dbReference type="RefSeq" id="XP_033524059.1">
    <property type="nucleotide sequence ID" value="XM_033671520.1"/>
</dbReference>
<dbReference type="Proteomes" id="UP000799771">
    <property type="component" value="Unassembled WGS sequence"/>
</dbReference>
<name>A0A6A6AD21_9PLEO</name>
<evidence type="ECO:0000259" key="1">
    <source>
        <dbReference type="Pfam" id="PF00085"/>
    </source>
</evidence>
<dbReference type="Gene3D" id="3.40.30.10">
    <property type="entry name" value="Glutaredoxin"/>
    <property type="match status" value="1"/>
</dbReference>
<dbReference type="OrthoDB" id="19690at2759"/>
<dbReference type="EMBL" id="ML977506">
    <property type="protein sequence ID" value="KAF2129670.1"/>
    <property type="molecule type" value="Genomic_DNA"/>
</dbReference>
<dbReference type="AlphaFoldDB" id="A0A6A6AD21"/>
<dbReference type="CDD" id="cd02947">
    <property type="entry name" value="TRX_family"/>
    <property type="match status" value="1"/>
</dbReference>
<dbReference type="GeneID" id="54411952"/>
<gene>
    <name evidence="2" type="ORF">P153DRAFT_396924</name>
</gene>
<accession>A0A6A6AD21</accession>
<sequence length="174" mass="19545">MILRPSPSLFLRSAPPRPQTRAFTLLNPTARSHKNRLFDSVRQPTDLHTLTLLNAADNRALITLWSASWCTSCQAVKPLLRSLIEDERVGEREGGLGFVEVEIDSSLIGDLPIIYRINSMPTLLAFSRQEAQEDTKLTRVEDMTNKDTLRNWLLDEARRGGRQGGGGGKGWFGW</sequence>
<dbReference type="InterPro" id="IPR036249">
    <property type="entry name" value="Thioredoxin-like_sf"/>
</dbReference>
<dbReference type="SUPFAM" id="SSF52833">
    <property type="entry name" value="Thioredoxin-like"/>
    <property type="match status" value="1"/>
</dbReference>
<organism evidence="2 3">
    <name type="scientific">Dothidotthia symphoricarpi CBS 119687</name>
    <dbReference type="NCBI Taxonomy" id="1392245"/>
    <lineage>
        <taxon>Eukaryota</taxon>
        <taxon>Fungi</taxon>
        <taxon>Dikarya</taxon>
        <taxon>Ascomycota</taxon>
        <taxon>Pezizomycotina</taxon>
        <taxon>Dothideomycetes</taxon>
        <taxon>Pleosporomycetidae</taxon>
        <taxon>Pleosporales</taxon>
        <taxon>Dothidotthiaceae</taxon>
        <taxon>Dothidotthia</taxon>
    </lineage>
</organism>
<evidence type="ECO:0000313" key="3">
    <source>
        <dbReference type="Proteomes" id="UP000799771"/>
    </source>
</evidence>
<feature type="domain" description="Thioredoxin" evidence="1">
    <location>
        <begin position="56"/>
        <end position="151"/>
    </location>
</feature>
<keyword evidence="3" id="KW-1185">Reference proteome</keyword>